<evidence type="ECO:0000313" key="2">
    <source>
        <dbReference type="EMBL" id="KAF4033300.1"/>
    </source>
</evidence>
<sequence>MGGNDDCGSNFEIDVENRSSSGASSEMAATMTGRVCLVVLQAAHCEGAATLCESSADLHDAVETCRIRFKLVNEDNI</sequence>
<keyword evidence="3" id="KW-1185">Reference proteome</keyword>
<comment type="caution">
    <text evidence="2">The sequence shown here is derived from an EMBL/GenBank/DDBJ whole genome shotgun (WGS) entry which is preliminary data.</text>
</comment>
<organism evidence="2 3">
    <name type="scientific">Phytophthora infestans</name>
    <name type="common">Potato late blight agent</name>
    <name type="synonym">Botrytis infestans</name>
    <dbReference type="NCBI Taxonomy" id="4787"/>
    <lineage>
        <taxon>Eukaryota</taxon>
        <taxon>Sar</taxon>
        <taxon>Stramenopiles</taxon>
        <taxon>Oomycota</taxon>
        <taxon>Peronosporomycetes</taxon>
        <taxon>Peronosporales</taxon>
        <taxon>Peronosporaceae</taxon>
        <taxon>Phytophthora</taxon>
    </lineage>
</organism>
<evidence type="ECO:0000313" key="3">
    <source>
        <dbReference type="Proteomes" id="UP000602510"/>
    </source>
</evidence>
<protein>
    <submittedName>
        <fullName evidence="2">Uncharacterized protein</fullName>
    </submittedName>
</protein>
<evidence type="ECO:0000256" key="1">
    <source>
        <dbReference type="SAM" id="MobiDB-lite"/>
    </source>
</evidence>
<feature type="region of interest" description="Disordered" evidence="1">
    <location>
        <begin position="1"/>
        <end position="25"/>
    </location>
</feature>
<dbReference type="AlphaFoldDB" id="A0A833SVZ3"/>
<gene>
    <name evidence="2" type="ORF">GN244_ATG14634</name>
</gene>
<dbReference type="Proteomes" id="UP000602510">
    <property type="component" value="Unassembled WGS sequence"/>
</dbReference>
<dbReference type="EMBL" id="WSZM01000423">
    <property type="protein sequence ID" value="KAF4033300.1"/>
    <property type="molecule type" value="Genomic_DNA"/>
</dbReference>
<proteinExistence type="predicted"/>
<reference evidence="2" key="1">
    <citation type="submission" date="2020-04" db="EMBL/GenBank/DDBJ databases">
        <title>Hybrid Assembly of Korean Phytophthora infestans isolates.</title>
        <authorList>
            <person name="Prokchorchik M."/>
            <person name="Lee Y."/>
            <person name="Seo J."/>
            <person name="Cho J.-H."/>
            <person name="Park Y.-E."/>
            <person name="Jang D.-C."/>
            <person name="Im J.-S."/>
            <person name="Choi J.-G."/>
            <person name="Park H.-J."/>
            <person name="Lee G.-B."/>
            <person name="Lee Y.-G."/>
            <person name="Hong S.-Y."/>
            <person name="Cho K."/>
            <person name="Sohn K.H."/>
        </authorList>
    </citation>
    <scope>NUCLEOTIDE SEQUENCE</scope>
    <source>
        <strain evidence="2">KR_1_A1</strain>
    </source>
</reference>
<accession>A0A833SVZ3</accession>
<name>A0A833SVZ3_PHYIN</name>